<dbReference type="GO" id="GO:0061630">
    <property type="term" value="F:ubiquitin protein ligase activity"/>
    <property type="evidence" value="ECO:0007669"/>
    <property type="project" value="UniProtKB-EC"/>
</dbReference>
<dbReference type="EC" id="2.3.2.26" evidence="3"/>
<dbReference type="PANTHER" id="PTHR11254:SF440">
    <property type="entry name" value="E3 UBIQUITIN-PROTEIN LIGASE NEDD-4"/>
    <property type="match status" value="1"/>
</dbReference>
<accession>A0AAD6FP88</accession>
<evidence type="ECO:0000256" key="2">
    <source>
        <dbReference type="ARBA" id="ARBA00004906"/>
    </source>
</evidence>
<evidence type="ECO:0000256" key="5">
    <source>
        <dbReference type="ARBA" id="ARBA00022786"/>
    </source>
</evidence>
<dbReference type="Gene3D" id="3.30.2410.10">
    <property type="entry name" value="Hect, E3 ligase catalytic domain"/>
    <property type="match status" value="1"/>
</dbReference>
<evidence type="ECO:0000259" key="7">
    <source>
        <dbReference type="PROSITE" id="PS50237"/>
    </source>
</evidence>
<dbReference type="GO" id="GO:0016567">
    <property type="term" value="P:protein ubiquitination"/>
    <property type="evidence" value="ECO:0007669"/>
    <property type="project" value="TreeGrafter"/>
</dbReference>
<dbReference type="InterPro" id="IPR035983">
    <property type="entry name" value="Hect_E3_ubiquitin_ligase"/>
</dbReference>
<dbReference type="GO" id="GO:0005737">
    <property type="term" value="C:cytoplasm"/>
    <property type="evidence" value="ECO:0007669"/>
    <property type="project" value="TreeGrafter"/>
</dbReference>
<evidence type="ECO:0000313" key="9">
    <source>
        <dbReference type="Proteomes" id="UP001219934"/>
    </source>
</evidence>
<evidence type="ECO:0000256" key="6">
    <source>
        <dbReference type="PROSITE-ProRule" id="PRU00104"/>
    </source>
</evidence>
<feature type="active site" description="Glycyl thioester intermediate" evidence="6">
    <location>
        <position position="258"/>
    </location>
</feature>
<sequence>MFEGRDSKLNLALHSTALREDLYFIAGQAIAVSLVHGGPPPGFLVPTLYSCLVGGHSSIKPDLEDIVDADLYEKVKKVSECSSLNDLLHTTEPLQDFLANAGCLRPLKSIEDRDLLVQDITMFQVVHIVAGAFQRFKEGLKVLGVLDAIKMHPESFRPLMCYEPSALTADVMDHLFHILLSEVGSNKRRTEEVVVPFWRDYLFFLYDQEGPPKLGTILAFATGASVIPPVGFSPQPSIDFLHGHPSSPKQCLPMANTCINCLKLPLLETYDDFKECMDFALGNTQGFGRE</sequence>
<evidence type="ECO:0000256" key="1">
    <source>
        <dbReference type="ARBA" id="ARBA00000885"/>
    </source>
</evidence>
<dbReference type="InterPro" id="IPR050409">
    <property type="entry name" value="E3_ubiq-protein_ligase"/>
</dbReference>
<dbReference type="SUPFAM" id="SSF56204">
    <property type="entry name" value="Hect, E3 ligase catalytic domain"/>
    <property type="match status" value="1"/>
</dbReference>
<keyword evidence="5 6" id="KW-0833">Ubl conjugation pathway</keyword>
<feature type="domain" description="HECT" evidence="7">
    <location>
        <begin position="217"/>
        <end position="290"/>
    </location>
</feature>
<keyword evidence="9" id="KW-1185">Reference proteome</keyword>
<proteinExistence type="predicted"/>
<organism evidence="8 9">
    <name type="scientific">Pogonophryne albipinna</name>
    <dbReference type="NCBI Taxonomy" id="1090488"/>
    <lineage>
        <taxon>Eukaryota</taxon>
        <taxon>Metazoa</taxon>
        <taxon>Chordata</taxon>
        <taxon>Craniata</taxon>
        <taxon>Vertebrata</taxon>
        <taxon>Euteleostomi</taxon>
        <taxon>Actinopterygii</taxon>
        <taxon>Neopterygii</taxon>
        <taxon>Teleostei</taxon>
        <taxon>Neoteleostei</taxon>
        <taxon>Acanthomorphata</taxon>
        <taxon>Eupercaria</taxon>
        <taxon>Perciformes</taxon>
        <taxon>Notothenioidei</taxon>
        <taxon>Pogonophryne</taxon>
    </lineage>
</organism>
<protein>
    <recommendedName>
        <fullName evidence="3">HECT-type E3 ubiquitin transferase</fullName>
        <ecNumber evidence="3">2.3.2.26</ecNumber>
    </recommendedName>
</protein>
<reference evidence="8" key="1">
    <citation type="submission" date="2022-11" db="EMBL/GenBank/DDBJ databases">
        <title>Chromosome-level genome of Pogonophryne albipinna.</title>
        <authorList>
            <person name="Jo E."/>
        </authorList>
    </citation>
    <scope>NUCLEOTIDE SEQUENCE</scope>
    <source>
        <strain evidence="8">SGF0006</strain>
        <tissue evidence="8">Muscle</tissue>
    </source>
</reference>
<dbReference type="AlphaFoldDB" id="A0AAD6FP88"/>
<comment type="caution">
    <text evidence="8">The sequence shown here is derived from an EMBL/GenBank/DDBJ whole genome shotgun (WGS) entry which is preliminary data.</text>
</comment>
<dbReference type="Pfam" id="PF00632">
    <property type="entry name" value="HECT"/>
    <property type="match status" value="1"/>
</dbReference>
<name>A0AAD6FP88_9TELE</name>
<dbReference type="Proteomes" id="UP001219934">
    <property type="component" value="Unassembled WGS sequence"/>
</dbReference>
<dbReference type="GO" id="GO:0006511">
    <property type="term" value="P:ubiquitin-dependent protein catabolic process"/>
    <property type="evidence" value="ECO:0007669"/>
    <property type="project" value="TreeGrafter"/>
</dbReference>
<gene>
    <name evidence="8" type="ORF">JOQ06_026693</name>
</gene>
<comment type="catalytic activity">
    <reaction evidence="1">
        <text>S-ubiquitinyl-[E2 ubiquitin-conjugating enzyme]-L-cysteine + [acceptor protein]-L-lysine = [E2 ubiquitin-conjugating enzyme]-L-cysteine + N(6)-ubiquitinyl-[acceptor protein]-L-lysine.</text>
        <dbReference type="EC" id="2.3.2.26"/>
    </reaction>
</comment>
<keyword evidence="4" id="KW-0808">Transferase</keyword>
<evidence type="ECO:0000313" key="8">
    <source>
        <dbReference type="EMBL" id="KAJ4940390.1"/>
    </source>
</evidence>
<dbReference type="InterPro" id="IPR000569">
    <property type="entry name" value="HECT_dom"/>
</dbReference>
<evidence type="ECO:0000256" key="3">
    <source>
        <dbReference type="ARBA" id="ARBA00012485"/>
    </source>
</evidence>
<evidence type="ECO:0000256" key="4">
    <source>
        <dbReference type="ARBA" id="ARBA00022679"/>
    </source>
</evidence>
<dbReference type="PROSITE" id="PS50237">
    <property type="entry name" value="HECT"/>
    <property type="match status" value="1"/>
</dbReference>
<dbReference type="PANTHER" id="PTHR11254">
    <property type="entry name" value="HECT DOMAIN UBIQUITIN-PROTEIN LIGASE"/>
    <property type="match status" value="1"/>
</dbReference>
<comment type="pathway">
    <text evidence="2">Protein modification; protein ubiquitination.</text>
</comment>
<dbReference type="EMBL" id="JAPTMU010000007">
    <property type="protein sequence ID" value="KAJ4940390.1"/>
    <property type="molecule type" value="Genomic_DNA"/>
</dbReference>